<reference evidence="2" key="1">
    <citation type="journal article" date="2023" name="G3 (Bethesda)">
        <title>Genome assembly and association tests identify interacting loci associated with vigor, precocity, and sex in interspecific pistachio rootstocks.</title>
        <authorList>
            <person name="Palmer W."/>
            <person name="Jacygrad E."/>
            <person name="Sagayaradj S."/>
            <person name="Cavanaugh K."/>
            <person name="Han R."/>
            <person name="Bertier L."/>
            <person name="Beede B."/>
            <person name="Kafkas S."/>
            <person name="Golino D."/>
            <person name="Preece J."/>
            <person name="Michelmore R."/>
        </authorList>
    </citation>
    <scope>NUCLEOTIDE SEQUENCE [LARGE SCALE GENOMIC DNA]</scope>
</reference>
<evidence type="ECO:0000313" key="1">
    <source>
        <dbReference type="EMBL" id="KAJ0105723.1"/>
    </source>
</evidence>
<evidence type="ECO:0000313" key="2">
    <source>
        <dbReference type="Proteomes" id="UP001164250"/>
    </source>
</evidence>
<gene>
    <name evidence="1" type="ORF">Patl1_18398</name>
</gene>
<dbReference type="Proteomes" id="UP001164250">
    <property type="component" value="Chromosome 2"/>
</dbReference>
<protein>
    <submittedName>
        <fullName evidence="1">Uncharacterized protein</fullName>
    </submittedName>
</protein>
<keyword evidence="2" id="KW-1185">Reference proteome</keyword>
<dbReference type="EMBL" id="CM047898">
    <property type="protein sequence ID" value="KAJ0105723.1"/>
    <property type="molecule type" value="Genomic_DNA"/>
</dbReference>
<name>A0ACC1C127_9ROSI</name>
<sequence length="42" mass="4788">MFTFLRLCKINLIHVPNVVSLLAIPICRKDISAMILKPGNYM</sequence>
<proteinExistence type="predicted"/>
<accession>A0ACC1C127</accession>
<organism evidence="1 2">
    <name type="scientific">Pistacia atlantica</name>
    <dbReference type="NCBI Taxonomy" id="434234"/>
    <lineage>
        <taxon>Eukaryota</taxon>
        <taxon>Viridiplantae</taxon>
        <taxon>Streptophyta</taxon>
        <taxon>Embryophyta</taxon>
        <taxon>Tracheophyta</taxon>
        <taxon>Spermatophyta</taxon>
        <taxon>Magnoliopsida</taxon>
        <taxon>eudicotyledons</taxon>
        <taxon>Gunneridae</taxon>
        <taxon>Pentapetalae</taxon>
        <taxon>rosids</taxon>
        <taxon>malvids</taxon>
        <taxon>Sapindales</taxon>
        <taxon>Anacardiaceae</taxon>
        <taxon>Pistacia</taxon>
    </lineage>
</organism>
<comment type="caution">
    <text evidence="1">The sequence shown here is derived from an EMBL/GenBank/DDBJ whole genome shotgun (WGS) entry which is preliminary data.</text>
</comment>